<dbReference type="EMBL" id="CAJVQB010048442">
    <property type="protein sequence ID" value="CAG8833984.1"/>
    <property type="molecule type" value="Genomic_DNA"/>
</dbReference>
<feature type="non-terminal residue" evidence="1">
    <location>
        <position position="1"/>
    </location>
</feature>
<sequence length="51" mass="5999">VMLAIEAEPEIQIKKKKPKQEALDFLKKKTILENKEVNNYQFTLKKLIAQN</sequence>
<keyword evidence="2" id="KW-1185">Reference proteome</keyword>
<gene>
    <name evidence="1" type="ORF">GMARGA_LOCUS31823</name>
</gene>
<dbReference type="Proteomes" id="UP000789901">
    <property type="component" value="Unassembled WGS sequence"/>
</dbReference>
<evidence type="ECO:0000313" key="1">
    <source>
        <dbReference type="EMBL" id="CAG8833984.1"/>
    </source>
</evidence>
<accession>A0ABN7WJL4</accession>
<name>A0ABN7WJL4_GIGMA</name>
<proteinExistence type="predicted"/>
<evidence type="ECO:0000313" key="2">
    <source>
        <dbReference type="Proteomes" id="UP000789901"/>
    </source>
</evidence>
<reference evidence="1 2" key="1">
    <citation type="submission" date="2021-06" db="EMBL/GenBank/DDBJ databases">
        <authorList>
            <person name="Kallberg Y."/>
            <person name="Tangrot J."/>
            <person name="Rosling A."/>
        </authorList>
    </citation>
    <scope>NUCLEOTIDE SEQUENCE [LARGE SCALE GENOMIC DNA]</scope>
    <source>
        <strain evidence="1 2">120-4 pot B 10/14</strain>
    </source>
</reference>
<comment type="caution">
    <text evidence="1">The sequence shown here is derived from an EMBL/GenBank/DDBJ whole genome shotgun (WGS) entry which is preliminary data.</text>
</comment>
<protein>
    <submittedName>
        <fullName evidence="1">5274_t:CDS:1</fullName>
    </submittedName>
</protein>
<organism evidence="1 2">
    <name type="scientific">Gigaspora margarita</name>
    <dbReference type="NCBI Taxonomy" id="4874"/>
    <lineage>
        <taxon>Eukaryota</taxon>
        <taxon>Fungi</taxon>
        <taxon>Fungi incertae sedis</taxon>
        <taxon>Mucoromycota</taxon>
        <taxon>Glomeromycotina</taxon>
        <taxon>Glomeromycetes</taxon>
        <taxon>Diversisporales</taxon>
        <taxon>Gigasporaceae</taxon>
        <taxon>Gigaspora</taxon>
    </lineage>
</organism>